<proteinExistence type="predicted"/>
<evidence type="ECO:0000256" key="6">
    <source>
        <dbReference type="PROSITE-ProRule" id="PRU00169"/>
    </source>
</evidence>
<gene>
    <name evidence="10" type="ORF">CLV42_102237</name>
</gene>
<dbReference type="SUPFAM" id="SSF51206">
    <property type="entry name" value="cAMP-binding domain-like"/>
    <property type="match status" value="1"/>
</dbReference>
<name>A0A2P8GL27_9BACT</name>
<dbReference type="PROSITE" id="PS51063">
    <property type="entry name" value="HTH_CRP_2"/>
    <property type="match status" value="1"/>
</dbReference>
<protein>
    <submittedName>
        <fullName evidence="10">CRP-like cAMP-binding protein</fullName>
    </submittedName>
</protein>
<dbReference type="InterPro" id="IPR039420">
    <property type="entry name" value="WalR-like"/>
</dbReference>
<dbReference type="PROSITE" id="PS50110">
    <property type="entry name" value="RESPONSE_REGULATORY"/>
    <property type="match status" value="1"/>
</dbReference>
<dbReference type="GO" id="GO:0005829">
    <property type="term" value="C:cytosol"/>
    <property type="evidence" value="ECO:0007669"/>
    <property type="project" value="TreeGrafter"/>
</dbReference>
<feature type="domain" description="Response regulatory" evidence="8">
    <location>
        <begin position="3"/>
        <end position="119"/>
    </location>
</feature>
<feature type="domain" description="Cyclic nucleotide-binding" evidence="7">
    <location>
        <begin position="161"/>
        <end position="260"/>
    </location>
</feature>
<dbReference type="Proteomes" id="UP000240978">
    <property type="component" value="Unassembled WGS sequence"/>
</dbReference>
<dbReference type="OrthoDB" id="9127033at2"/>
<evidence type="ECO:0000256" key="1">
    <source>
        <dbReference type="ARBA" id="ARBA00022553"/>
    </source>
</evidence>
<dbReference type="EMBL" id="PYGK01000002">
    <property type="protein sequence ID" value="PSL34664.1"/>
    <property type="molecule type" value="Genomic_DNA"/>
</dbReference>
<dbReference type="InterPro" id="IPR036388">
    <property type="entry name" value="WH-like_DNA-bd_sf"/>
</dbReference>
<evidence type="ECO:0000313" key="11">
    <source>
        <dbReference type="Proteomes" id="UP000240978"/>
    </source>
</evidence>
<sequence>MLTILLIEDNADVRENTAEILELANYKVLTAPDGKVGVQLAEEHHPDLIVCDLAMPVLDGYGVLHMLNKKSNVRHIPFIFLTAKTERADIRKGMDMGADDYITKPFNPTELLNSVESRLKKAASIRDVMLSGLNGVDSLLKMVSTDQAMNSLKEGRNINRYKKKQSIYQEGNHPSCLFYIIKGKVKTYKRNEDGKELITGLYNEGDFLGYSALLEGSTYKDSAETMEESELAIIPRKDFEDLTSINTQVMQRFILLLANNVAERETQLLGIAYNSLRKKVAEALITVSKKYNPSSSAEFGIDISRENLAAIAGVAKESLIRTVGDFRDEKLIDIREGCIYITNAKKLTELSN</sequence>
<dbReference type="Gene3D" id="2.60.120.10">
    <property type="entry name" value="Jelly Rolls"/>
    <property type="match status" value="1"/>
</dbReference>
<dbReference type="Pfam" id="PF13545">
    <property type="entry name" value="HTH_Crp_2"/>
    <property type="match status" value="1"/>
</dbReference>
<keyword evidence="3" id="KW-0805">Transcription regulation</keyword>
<keyword evidence="1 6" id="KW-0597">Phosphoprotein</keyword>
<evidence type="ECO:0000259" key="9">
    <source>
        <dbReference type="PROSITE" id="PS51063"/>
    </source>
</evidence>
<dbReference type="GO" id="GO:0032993">
    <property type="term" value="C:protein-DNA complex"/>
    <property type="evidence" value="ECO:0007669"/>
    <property type="project" value="TreeGrafter"/>
</dbReference>
<dbReference type="SUPFAM" id="SSF46785">
    <property type="entry name" value="Winged helix' DNA-binding domain"/>
    <property type="match status" value="1"/>
</dbReference>
<dbReference type="PANTHER" id="PTHR48111:SF4">
    <property type="entry name" value="DNA-BINDING DUAL TRANSCRIPTIONAL REGULATOR OMPR"/>
    <property type="match status" value="1"/>
</dbReference>
<dbReference type="RefSeq" id="WP_106600943.1">
    <property type="nucleotide sequence ID" value="NZ_PYGK01000002.1"/>
</dbReference>
<dbReference type="AlphaFoldDB" id="A0A2P8GL27"/>
<evidence type="ECO:0000256" key="5">
    <source>
        <dbReference type="ARBA" id="ARBA00023163"/>
    </source>
</evidence>
<dbReference type="InterPro" id="IPR018490">
    <property type="entry name" value="cNMP-bd_dom_sf"/>
</dbReference>
<dbReference type="InterPro" id="IPR011006">
    <property type="entry name" value="CheY-like_superfamily"/>
</dbReference>
<reference evidence="10 11" key="1">
    <citation type="submission" date="2018-03" db="EMBL/GenBank/DDBJ databases">
        <title>Genomic Encyclopedia of Archaeal and Bacterial Type Strains, Phase II (KMG-II): from individual species to whole genera.</title>
        <authorList>
            <person name="Goeker M."/>
        </authorList>
    </citation>
    <scope>NUCLEOTIDE SEQUENCE [LARGE SCALE GENOMIC DNA]</scope>
    <source>
        <strain evidence="10 11">DSM 18107</strain>
    </source>
</reference>
<dbReference type="SUPFAM" id="SSF52172">
    <property type="entry name" value="CheY-like"/>
    <property type="match status" value="1"/>
</dbReference>
<keyword evidence="2" id="KW-0902">Two-component regulatory system</keyword>
<dbReference type="Pfam" id="PF00072">
    <property type="entry name" value="Response_reg"/>
    <property type="match status" value="1"/>
</dbReference>
<dbReference type="SMART" id="SM00100">
    <property type="entry name" value="cNMP"/>
    <property type="match status" value="1"/>
</dbReference>
<organism evidence="10 11">
    <name type="scientific">Chitinophaga ginsengisoli</name>
    <dbReference type="NCBI Taxonomy" id="363837"/>
    <lineage>
        <taxon>Bacteria</taxon>
        <taxon>Pseudomonadati</taxon>
        <taxon>Bacteroidota</taxon>
        <taxon>Chitinophagia</taxon>
        <taxon>Chitinophagales</taxon>
        <taxon>Chitinophagaceae</taxon>
        <taxon>Chitinophaga</taxon>
    </lineage>
</organism>
<dbReference type="GO" id="GO:0006355">
    <property type="term" value="P:regulation of DNA-templated transcription"/>
    <property type="evidence" value="ECO:0007669"/>
    <property type="project" value="InterPro"/>
</dbReference>
<evidence type="ECO:0000256" key="4">
    <source>
        <dbReference type="ARBA" id="ARBA00023125"/>
    </source>
</evidence>
<dbReference type="InterPro" id="IPR036390">
    <property type="entry name" value="WH_DNA-bd_sf"/>
</dbReference>
<dbReference type="PANTHER" id="PTHR48111">
    <property type="entry name" value="REGULATOR OF RPOS"/>
    <property type="match status" value="1"/>
</dbReference>
<evidence type="ECO:0000256" key="2">
    <source>
        <dbReference type="ARBA" id="ARBA00023012"/>
    </source>
</evidence>
<dbReference type="Gene3D" id="1.10.10.10">
    <property type="entry name" value="Winged helix-like DNA-binding domain superfamily/Winged helix DNA-binding domain"/>
    <property type="match status" value="1"/>
</dbReference>
<dbReference type="GO" id="GO:0000976">
    <property type="term" value="F:transcription cis-regulatory region binding"/>
    <property type="evidence" value="ECO:0007669"/>
    <property type="project" value="TreeGrafter"/>
</dbReference>
<dbReference type="PROSITE" id="PS50042">
    <property type="entry name" value="CNMP_BINDING_3"/>
    <property type="match status" value="1"/>
</dbReference>
<dbReference type="InterPro" id="IPR000595">
    <property type="entry name" value="cNMP-bd_dom"/>
</dbReference>
<dbReference type="Pfam" id="PF00027">
    <property type="entry name" value="cNMP_binding"/>
    <property type="match status" value="1"/>
</dbReference>
<evidence type="ECO:0000259" key="8">
    <source>
        <dbReference type="PROSITE" id="PS50110"/>
    </source>
</evidence>
<keyword evidence="5" id="KW-0804">Transcription</keyword>
<accession>A0A2P8GL27</accession>
<dbReference type="InterPro" id="IPR001789">
    <property type="entry name" value="Sig_transdc_resp-reg_receiver"/>
</dbReference>
<feature type="modified residue" description="4-aspartylphosphate" evidence="6">
    <location>
        <position position="52"/>
    </location>
</feature>
<evidence type="ECO:0000256" key="3">
    <source>
        <dbReference type="ARBA" id="ARBA00023015"/>
    </source>
</evidence>
<evidence type="ECO:0000313" key="10">
    <source>
        <dbReference type="EMBL" id="PSL34664.1"/>
    </source>
</evidence>
<feature type="domain" description="HTH crp-type" evidence="9">
    <location>
        <begin position="274"/>
        <end position="345"/>
    </location>
</feature>
<dbReference type="GO" id="GO:0000156">
    <property type="term" value="F:phosphorelay response regulator activity"/>
    <property type="evidence" value="ECO:0007669"/>
    <property type="project" value="TreeGrafter"/>
</dbReference>
<dbReference type="InterPro" id="IPR014710">
    <property type="entry name" value="RmlC-like_jellyroll"/>
</dbReference>
<dbReference type="CDD" id="cd17574">
    <property type="entry name" value="REC_OmpR"/>
    <property type="match status" value="1"/>
</dbReference>
<dbReference type="InterPro" id="IPR012318">
    <property type="entry name" value="HTH_CRP"/>
</dbReference>
<dbReference type="CDD" id="cd00038">
    <property type="entry name" value="CAP_ED"/>
    <property type="match status" value="1"/>
</dbReference>
<keyword evidence="4" id="KW-0238">DNA-binding</keyword>
<keyword evidence="11" id="KW-1185">Reference proteome</keyword>
<comment type="caution">
    <text evidence="10">The sequence shown here is derived from an EMBL/GenBank/DDBJ whole genome shotgun (WGS) entry which is preliminary data.</text>
</comment>
<dbReference type="Gene3D" id="3.40.50.2300">
    <property type="match status" value="1"/>
</dbReference>
<dbReference type="SMART" id="SM00448">
    <property type="entry name" value="REC"/>
    <property type="match status" value="1"/>
</dbReference>
<evidence type="ECO:0000259" key="7">
    <source>
        <dbReference type="PROSITE" id="PS50042"/>
    </source>
</evidence>